<feature type="transmembrane region" description="Helical" evidence="2">
    <location>
        <begin position="208"/>
        <end position="231"/>
    </location>
</feature>
<feature type="transmembrane region" description="Helical" evidence="2">
    <location>
        <begin position="252"/>
        <end position="271"/>
    </location>
</feature>
<keyword evidence="4" id="KW-1185">Reference proteome</keyword>
<dbReference type="EMBL" id="JAAXLS010000008">
    <property type="protein sequence ID" value="NKQ54240.1"/>
    <property type="molecule type" value="Genomic_DNA"/>
</dbReference>
<proteinExistence type="predicted"/>
<feature type="transmembrane region" description="Helical" evidence="2">
    <location>
        <begin position="95"/>
        <end position="118"/>
    </location>
</feature>
<keyword evidence="2" id="KW-0472">Membrane</keyword>
<comment type="caution">
    <text evidence="3">The sequence shown here is derived from an EMBL/GenBank/DDBJ whole genome shotgun (WGS) entry which is preliminary data.</text>
</comment>
<dbReference type="RefSeq" id="WP_168515910.1">
    <property type="nucleotide sequence ID" value="NZ_JAAXLS010000008.1"/>
</dbReference>
<evidence type="ECO:0000256" key="1">
    <source>
        <dbReference type="SAM" id="MobiDB-lite"/>
    </source>
</evidence>
<protein>
    <submittedName>
        <fullName evidence="3">ABC transporter permease</fullName>
    </submittedName>
</protein>
<gene>
    <name evidence="3" type="ORF">HFP15_15230</name>
</gene>
<keyword evidence="2" id="KW-1133">Transmembrane helix</keyword>
<evidence type="ECO:0000313" key="4">
    <source>
        <dbReference type="Proteomes" id="UP000715441"/>
    </source>
</evidence>
<feature type="transmembrane region" description="Helical" evidence="2">
    <location>
        <begin position="157"/>
        <end position="182"/>
    </location>
</feature>
<feature type="region of interest" description="Disordered" evidence="1">
    <location>
        <begin position="1"/>
        <end position="20"/>
    </location>
</feature>
<feature type="transmembrane region" description="Helical" evidence="2">
    <location>
        <begin position="57"/>
        <end position="83"/>
    </location>
</feature>
<accession>A0ABX1J354</accession>
<keyword evidence="2" id="KW-0812">Transmembrane</keyword>
<dbReference type="Proteomes" id="UP000715441">
    <property type="component" value="Unassembled WGS sequence"/>
</dbReference>
<evidence type="ECO:0000256" key="2">
    <source>
        <dbReference type="SAM" id="Phobius"/>
    </source>
</evidence>
<sequence length="277" mass="29764">MTAGRASAPRRRDRPRPVNPMSSMFATTGEMAKFSGQAFVAAPSAFRLYFSEVIRQAGLMVLSSSLILWTFTFVIGLEAALLGSYMLEGLGAADYIGLFTAVAGVQAVSAPTFGWIFAAKVGCGYAAELGTMRITEEIDALHVMGFQPRVYLVGTRLLATWLVVPFLWLVSTGMLMVGSWLMARPLLQTASPGGYSDVFWSFQTPSGLIYALIWAMVTCTAIVLVSCYFGYNASGGPVGVGQNTAKSMLVNMVLVSVFTGIFYQLFFGVSVKVPIAN</sequence>
<dbReference type="PANTHER" id="PTHR30188">
    <property type="entry name" value="ABC TRANSPORTER PERMEASE PROTEIN-RELATED"/>
    <property type="match status" value="1"/>
</dbReference>
<name>A0ABX1J354_9PSEU</name>
<organism evidence="3 4">
    <name type="scientific">Amycolatopsis acididurans</name>
    <dbReference type="NCBI Taxonomy" id="2724524"/>
    <lineage>
        <taxon>Bacteria</taxon>
        <taxon>Bacillati</taxon>
        <taxon>Actinomycetota</taxon>
        <taxon>Actinomycetes</taxon>
        <taxon>Pseudonocardiales</taxon>
        <taxon>Pseudonocardiaceae</taxon>
        <taxon>Amycolatopsis</taxon>
    </lineage>
</organism>
<evidence type="ECO:0000313" key="3">
    <source>
        <dbReference type="EMBL" id="NKQ54240.1"/>
    </source>
</evidence>
<dbReference type="InterPro" id="IPR030802">
    <property type="entry name" value="Permease_MalE"/>
</dbReference>
<reference evidence="3 4" key="1">
    <citation type="submission" date="2020-04" db="EMBL/GenBank/DDBJ databases">
        <title>Novel species.</title>
        <authorList>
            <person name="Teo W.F.A."/>
            <person name="Lipun K."/>
            <person name="Srisuk N."/>
            <person name="Duangmal K."/>
        </authorList>
    </citation>
    <scope>NUCLEOTIDE SEQUENCE [LARGE SCALE GENOMIC DNA]</scope>
    <source>
        <strain evidence="3 4">K13G38</strain>
    </source>
</reference>
<dbReference type="Pfam" id="PF02405">
    <property type="entry name" value="MlaE"/>
    <property type="match status" value="1"/>
</dbReference>
<dbReference type="PANTHER" id="PTHR30188:SF13">
    <property type="entry name" value="CONSERVED HYPOTHETICAL INTEGRAL MEMBRANE PROTEIN YRBE3B"/>
    <property type="match status" value="1"/>
</dbReference>